<dbReference type="eggNOG" id="COG0457">
    <property type="taxonomic scope" value="Bacteria"/>
</dbReference>
<dbReference type="InterPro" id="IPR011990">
    <property type="entry name" value="TPR-like_helical_dom_sf"/>
</dbReference>
<proteinExistence type="predicted"/>
<reference evidence="3 4" key="1">
    <citation type="submission" date="2013-08" db="EMBL/GenBank/DDBJ databases">
        <authorList>
            <person name="Weinstock G."/>
            <person name="Sodergren E."/>
            <person name="Wylie T."/>
            <person name="Fulton L."/>
            <person name="Fulton R."/>
            <person name="Fronick C."/>
            <person name="O'Laughlin M."/>
            <person name="Godfrey J."/>
            <person name="Miner T."/>
            <person name="Herter B."/>
            <person name="Appelbaum E."/>
            <person name="Cordes M."/>
            <person name="Lek S."/>
            <person name="Wollam A."/>
            <person name="Pepin K.H."/>
            <person name="Palsikar V.B."/>
            <person name="Mitreva M."/>
            <person name="Wilson R.K."/>
        </authorList>
    </citation>
    <scope>NUCLEOTIDE SEQUENCE [LARGE SCALE GENOMIC DNA]</scope>
    <source>
        <strain evidence="3 4">ATCC 15930</strain>
    </source>
</reference>
<keyword evidence="2" id="KW-1133">Transmembrane helix</keyword>
<keyword evidence="1" id="KW-0802">TPR repeat</keyword>
<dbReference type="AlphaFoldDB" id="A0A069QJ19"/>
<dbReference type="PANTHER" id="PTHR12558:SF13">
    <property type="entry name" value="CELL DIVISION CYCLE PROTEIN 27 HOMOLOG"/>
    <property type="match status" value="1"/>
</dbReference>
<protein>
    <submittedName>
        <fullName evidence="3">Tetratricopeptide repeat protein</fullName>
    </submittedName>
</protein>
<keyword evidence="2" id="KW-0472">Membrane</keyword>
<dbReference type="SMART" id="SM00028">
    <property type="entry name" value="TPR"/>
    <property type="match status" value="4"/>
</dbReference>
<name>A0A069QJ19_HOYLO</name>
<accession>A0A069QJ19</accession>
<feature type="repeat" description="TPR" evidence="1">
    <location>
        <begin position="509"/>
        <end position="542"/>
    </location>
</feature>
<dbReference type="EMBL" id="JNGW01000048">
    <property type="protein sequence ID" value="KDR52637.1"/>
    <property type="molecule type" value="Genomic_DNA"/>
</dbReference>
<evidence type="ECO:0000313" key="4">
    <source>
        <dbReference type="Proteomes" id="UP000027442"/>
    </source>
</evidence>
<dbReference type="PANTHER" id="PTHR12558">
    <property type="entry name" value="CELL DIVISION CYCLE 16,23,27"/>
    <property type="match status" value="1"/>
</dbReference>
<dbReference type="HOGENOM" id="CLU_032900_2_0_10"/>
<gene>
    <name evidence="3" type="ORF">HMPREF1991_01214</name>
</gene>
<dbReference type="PROSITE" id="PS50005">
    <property type="entry name" value="TPR"/>
    <property type="match status" value="2"/>
</dbReference>
<dbReference type="Pfam" id="PF13432">
    <property type="entry name" value="TPR_16"/>
    <property type="match status" value="1"/>
</dbReference>
<feature type="transmembrane region" description="Helical" evidence="2">
    <location>
        <begin position="13"/>
        <end position="30"/>
    </location>
</feature>
<dbReference type="SUPFAM" id="SSF48452">
    <property type="entry name" value="TPR-like"/>
    <property type="match status" value="1"/>
</dbReference>
<dbReference type="PATRIC" id="fig|1122985.7.peg.1261"/>
<keyword evidence="4" id="KW-1185">Reference proteome</keyword>
<feature type="repeat" description="TPR" evidence="1">
    <location>
        <begin position="343"/>
        <end position="376"/>
    </location>
</feature>
<keyword evidence="2" id="KW-0812">Transmembrane</keyword>
<evidence type="ECO:0000256" key="1">
    <source>
        <dbReference type="PROSITE-ProRule" id="PRU00339"/>
    </source>
</evidence>
<comment type="caution">
    <text evidence="3">The sequence shown here is derived from an EMBL/GenBank/DDBJ whole genome shotgun (WGS) entry which is preliminary data.</text>
</comment>
<dbReference type="Gene3D" id="1.25.40.10">
    <property type="entry name" value="Tetratricopeptide repeat domain"/>
    <property type="match status" value="2"/>
</dbReference>
<feature type="transmembrane region" description="Helical" evidence="2">
    <location>
        <begin position="83"/>
        <end position="102"/>
    </location>
</feature>
<dbReference type="Proteomes" id="UP000027442">
    <property type="component" value="Unassembled WGS sequence"/>
</dbReference>
<dbReference type="InterPro" id="IPR019734">
    <property type="entry name" value="TPR_rpt"/>
</dbReference>
<organism evidence="3 4">
    <name type="scientific">Hoylesella loescheii DSM 19665 = JCM 12249 = ATCC 15930</name>
    <dbReference type="NCBI Taxonomy" id="1122985"/>
    <lineage>
        <taxon>Bacteria</taxon>
        <taxon>Pseudomonadati</taxon>
        <taxon>Bacteroidota</taxon>
        <taxon>Bacteroidia</taxon>
        <taxon>Bacteroidales</taxon>
        <taxon>Prevotellaceae</taxon>
        <taxon>Hoylesella</taxon>
    </lineage>
</organism>
<dbReference type="Pfam" id="PF13181">
    <property type="entry name" value="TPR_8"/>
    <property type="match status" value="1"/>
</dbReference>
<sequence length="552" mass="62580">MSLEVDDVDSLQWHLYFGIHFFGVYLTHILSQKVRKIPEDDCLRTTINEALAHSLTSCRNGLFIQHTFKTCQKYYKERRIMKTVKYLLLGALMVGIGAPLMAQDNKSTIDAISKVIKANPAGSKDQVKEVFKKNKKNAEVLVGIGQAYFEAKDTANAKHYANLAIKANKNYGQGYILLGDIEVLNDDGGAAAAWYQQAIYFDPKNPEGYFKYANIYRGRSPEEAVAKLNDLRAQRPDVAVDALAGRILYASNRMEQSLQYYDKVTDKSKLEDVDITNYATEAWMLQKRDKSLEMALYGLSRNPRKAAWNRLAFYNLTDMERTAEALKYADALFNASDSSKFTGFDYTYYGTALKNDKQYDKAIEMFNKAMEENKGNEELVNSNRKALSDLFLAKEDFDKATAYYEEYLKHAPKTTASDMAGLATIYMNLAAKQTGDQQKASFKKADDVYARLGEKFPANIDFANFMRARINSNLDPETKEGLAKPFYEAIVNSLANKTDRDKADNARLTEAYRYLGYYFLVKNDKATADGYWKKVLEIDPDNETAKQALGVK</sequence>
<evidence type="ECO:0000256" key="2">
    <source>
        <dbReference type="SAM" id="Phobius"/>
    </source>
</evidence>
<evidence type="ECO:0000313" key="3">
    <source>
        <dbReference type="EMBL" id="KDR52637.1"/>
    </source>
</evidence>